<dbReference type="Proteomes" id="UP000010482">
    <property type="component" value="Chromosome"/>
</dbReference>
<gene>
    <name evidence="1" type="ORF">Dacsa_2992</name>
</gene>
<sequence>MSLTIPDELVKASGLSEIELLQELILVLFQQDKLSLGKASELLGMSQIQFQRLLAKREICVHYDVAEFHQDIEHLKAKGWL</sequence>
<keyword evidence="2" id="KW-1185">Reference proteome</keyword>
<dbReference type="RefSeq" id="WP_015230512.1">
    <property type="nucleotide sequence ID" value="NC_019780.1"/>
</dbReference>
<dbReference type="Pfam" id="PF03683">
    <property type="entry name" value="UPF0175"/>
    <property type="match status" value="1"/>
</dbReference>
<evidence type="ECO:0000313" key="1">
    <source>
        <dbReference type="EMBL" id="AFZ51533.1"/>
    </source>
</evidence>
<organism evidence="1 2">
    <name type="scientific">Dactylococcopsis salina (strain PCC 8305)</name>
    <name type="common">Myxobactron salinum</name>
    <dbReference type="NCBI Taxonomy" id="13035"/>
    <lineage>
        <taxon>Bacteria</taxon>
        <taxon>Bacillati</taxon>
        <taxon>Cyanobacteriota</taxon>
        <taxon>Cyanophyceae</taxon>
        <taxon>Nodosilineales</taxon>
        <taxon>Cymatolegaceae</taxon>
        <taxon>Dactylococcopsis</taxon>
    </lineage>
</organism>
<dbReference type="AlphaFoldDB" id="K9YZI1"/>
<dbReference type="STRING" id="13035.Dacsa_2992"/>
<dbReference type="PATRIC" id="fig|13035.3.peg.3404"/>
<dbReference type="KEGG" id="dsl:Dacsa_2992"/>
<protein>
    <submittedName>
        <fullName evidence="1">Uncharacterized small protein</fullName>
    </submittedName>
</protein>
<accession>K9YZI1</accession>
<proteinExistence type="predicted"/>
<evidence type="ECO:0000313" key="2">
    <source>
        <dbReference type="Proteomes" id="UP000010482"/>
    </source>
</evidence>
<dbReference type="OrthoDB" id="462653at2"/>
<dbReference type="eggNOG" id="COG2886">
    <property type="taxonomic scope" value="Bacteria"/>
</dbReference>
<name>K9YZI1_DACS8</name>
<dbReference type="InterPro" id="IPR005368">
    <property type="entry name" value="UPF0175"/>
</dbReference>
<dbReference type="HOGENOM" id="CLU_154570_2_0_3"/>
<dbReference type="EMBL" id="CP003944">
    <property type="protein sequence ID" value="AFZ51533.1"/>
    <property type="molecule type" value="Genomic_DNA"/>
</dbReference>
<reference evidence="1" key="1">
    <citation type="submission" date="2012-04" db="EMBL/GenBank/DDBJ databases">
        <title>Finished genome of Dactylococcopsis salina PCC 8305.</title>
        <authorList>
            <consortium name="US DOE Joint Genome Institute"/>
            <person name="Gugger M."/>
            <person name="Coursin T."/>
            <person name="Rippka R."/>
            <person name="Tandeau De Marsac N."/>
            <person name="Huntemann M."/>
            <person name="Wei C.-L."/>
            <person name="Han J."/>
            <person name="Detter J.C."/>
            <person name="Han C."/>
            <person name="Tapia R."/>
            <person name="Daligault H."/>
            <person name="Chen A."/>
            <person name="Krypides N."/>
            <person name="Mavromatis K."/>
            <person name="Markowitz V."/>
            <person name="Szeto E."/>
            <person name="Ivanova N."/>
            <person name="Ovchinnikova G."/>
            <person name="Pagani I."/>
            <person name="Pati A."/>
            <person name="Goodwin L."/>
            <person name="Peters L."/>
            <person name="Pitluck S."/>
            <person name="Woyke T."/>
            <person name="Kerfeld C."/>
        </authorList>
    </citation>
    <scope>NUCLEOTIDE SEQUENCE [LARGE SCALE GENOMIC DNA]</scope>
    <source>
        <strain evidence="1">PCC 8305</strain>
    </source>
</reference>